<protein>
    <recommendedName>
        <fullName evidence="3">17 kDa surface antigen</fullName>
    </recommendedName>
</protein>
<dbReference type="Proteomes" id="UP000522081">
    <property type="component" value="Unassembled WGS sequence"/>
</dbReference>
<feature type="domain" description="Glycine zipper 2TM" evidence="7">
    <location>
        <begin position="76"/>
        <end position="115"/>
    </location>
</feature>
<evidence type="ECO:0000256" key="5">
    <source>
        <dbReference type="ARBA" id="ARBA00023288"/>
    </source>
</evidence>
<gene>
    <name evidence="8" type="ORF">FHS75_001696</name>
</gene>
<evidence type="ECO:0000259" key="7">
    <source>
        <dbReference type="Pfam" id="PF05433"/>
    </source>
</evidence>
<dbReference type="PANTHER" id="PTHR35603:SF2">
    <property type="entry name" value="OUTER MEMBRANE LIPOPROTEIN"/>
    <property type="match status" value="1"/>
</dbReference>
<evidence type="ECO:0000313" key="8">
    <source>
        <dbReference type="EMBL" id="NYH95377.1"/>
    </source>
</evidence>
<dbReference type="InterPro" id="IPR008816">
    <property type="entry name" value="Gly_zipper_2TM_dom"/>
</dbReference>
<feature type="chain" id="PRO_5030765918" description="17 kDa surface antigen" evidence="6">
    <location>
        <begin position="24"/>
        <end position="123"/>
    </location>
</feature>
<evidence type="ECO:0000256" key="3">
    <source>
        <dbReference type="ARBA" id="ARBA00015281"/>
    </source>
</evidence>
<evidence type="ECO:0000313" key="9">
    <source>
        <dbReference type="Proteomes" id="UP000522081"/>
    </source>
</evidence>
<dbReference type="AlphaFoldDB" id="A0A7Z0BVP1"/>
<dbReference type="InterPro" id="IPR051407">
    <property type="entry name" value="Bact_OM_lipoprot/Surf_antigen"/>
</dbReference>
<evidence type="ECO:0000256" key="4">
    <source>
        <dbReference type="ARBA" id="ARBA00023136"/>
    </source>
</evidence>
<keyword evidence="6" id="KW-0732">Signal</keyword>
<feature type="signal peptide" evidence="6">
    <location>
        <begin position="1"/>
        <end position="23"/>
    </location>
</feature>
<sequence length="123" mass="13322">MRTKFLAAAIAATMAVPAAPAFADPPPWAPAHGYRDKKIYDSRGRYIEPRRMDRRDRVWRGRDGRYYCRRDNGTTGLIIGAGVGALAGHEIAGRGDRTLGAIIGGVAGGLLGREIDKGSLRCR</sequence>
<dbReference type="RefSeq" id="WP_179407233.1">
    <property type="nucleotide sequence ID" value="NZ_BMGF01000002.1"/>
</dbReference>
<name>A0A7Z0BVP1_9SPHN</name>
<keyword evidence="5" id="KW-0449">Lipoprotein</keyword>
<comment type="caution">
    <text evidence="8">The sequence shown here is derived from an EMBL/GenBank/DDBJ whole genome shotgun (WGS) entry which is preliminary data.</text>
</comment>
<dbReference type="GO" id="GO:0009279">
    <property type="term" value="C:cell outer membrane"/>
    <property type="evidence" value="ECO:0007669"/>
    <property type="project" value="UniProtKB-SubCell"/>
</dbReference>
<dbReference type="PANTHER" id="PTHR35603">
    <property type="match status" value="1"/>
</dbReference>
<evidence type="ECO:0000256" key="6">
    <source>
        <dbReference type="SAM" id="SignalP"/>
    </source>
</evidence>
<comment type="similarity">
    <text evidence="2">Belongs to the rickettsiale 17 kDa surface antigen family.</text>
</comment>
<comment type="subcellular location">
    <subcellularLocation>
        <location evidence="1">Cell outer membrane</location>
        <topology evidence="1">Lipid-anchor</topology>
    </subcellularLocation>
</comment>
<keyword evidence="9" id="KW-1185">Reference proteome</keyword>
<dbReference type="Pfam" id="PF05433">
    <property type="entry name" value="Rick_17kDa_Anti"/>
    <property type="match status" value="1"/>
</dbReference>
<keyword evidence="4" id="KW-0472">Membrane</keyword>
<proteinExistence type="inferred from homology"/>
<evidence type="ECO:0000256" key="2">
    <source>
        <dbReference type="ARBA" id="ARBA00008681"/>
    </source>
</evidence>
<reference evidence="8 9" key="1">
    <citation type="submission" date="2020-07" db="EMBL/GenBank/DDBJ databases">
        <title>Genomic Encyclopedia of Type Strains, Phase IV (KMG-IV): sequencing the most valuable type-strain genomes for metagenomic binning, comparative biology and taxonomic classification.</title>
        <authorList>
            <person name="Goeker M."/>
        </authorList>
    </citation>
    <scope>NUCLEOTIDE SEQUENCE [LARGE SCALE GENOMIC DNA]</scope>
    <source>
        <strain evidence="8 9">DSM 29043</strain>
    </source>
</reference>
<dbReference type="EMBL" id="JACBZF010000002">
    <property type="protein sequence ID" value="NYH95377.1"/>
    <property type="molecule type" value="Genomic_DNA"/>
</dbReference>
<evidence type="ECO:0000256" key="1">
    <source>
        <dbReference type="ARBA" id="ARBA00004459"/>
    </source>
</evidence>
<organism evidence="8 9">
    <name type="scientific">Novosphingobium marinum</name>
    <dbReference type="NCBI Taxonomy" id="1514948"/>
    <lineage>
        <taxon>Bacteria</taxon>
        <taxon>Pseudomonadati</taxon>
        <taxon>Pseudomonadota</taxon>
        <taxon>Alphaproteobacteria</taxon>
        <taxon>Sphingomonadales</taxon>
        <taxon>Sphingomonadaceae</taxon>
        <taxon>Novosphingobium</taxon>
    </lineage>
</organism>
<accession>A0A7Z0BVP1</accession>